<accession>A0A6A6FSA9</accession>
<dbReference type="AlphaFoldDB" id="A0A6A6FSA9"/>
<dbReference type="PANTHER" id="PTHR40625:SF1">
    <property type="entry name" value="AMP-ACTIVATED PROTEIN KINASE GLYCOGEN-BINDING DOMAIN-CONTAINING PROTEIN"/>
    <property type="match status" value="1"/>
</dbReference>
<feature type="compositionally biased region" description="Basic and acidic residues" evidence="1">
    <location>
        <begin position="167"/>
        <end position="179"/>
    </location>
</feature>
<dbReference type="PANTHER" id="PTHR40625">
    <property type="entry name" value="GTP-BINDING PROTEIN ESDC-RELATED"/>
    <property type="match status" value="1"/>
</dbReference>
<sequence>MDSTTLVTFMFRAPPDARIVELLGSWDNFETPYRMHHDRLRGSNFYTGCFKFENIIFDGDVVQRDRPRTGGLKQGSTYWYYYRLDYAHDAFDHRQPCTTACPLLPGQAVNVMDVPCEVQEPPSRSQSACGYDIIGSLTRFAERKTLDPAAKYAHVERPPVSKVHSRCMSDEQLDGRLEGRPLLPVQRPVSPISASQPAPQSRQALPDSRPVSPATRDSFRTMSHKSIQGSDCSQLDRLAYAAPLGSMEALGAALFASTTTQSIQPNLVRSRASHSTNGIIRRRRDSTMSCGPPSVQNVQFYGSRPGTSIDEDDDVYQPRTYSIP</sequence>
<organism evidence="2 3">
    <name type="scientific">Cercospora zeae-maydis SCOH1-5</name>
    <dbReference type="NCBI Taxonomy" id="717836"/>
    <lineage>
        <taxon>Eukaryota</taxon>
        <taxon>Fungi</taxon>
        <taxon>Dikarya</taxon>
        <taxon>Ascomycota</taxon>
        <taxon>Pezizomycotina</taxon>
        <taxon>Dothideomycetes</taxon>
        <taxon>Dothideomycetidae</taxon>
        <taxon>Mycosphaerellales</taxon>
        <taxon>Mycosphaerellaceae</taxon>
        <taxon>Cercospora</taxon>
    </lineage>
</organism>
<gene>
    <name evidence="2" type="ORF">CERZMDRAFT_29392</name>
</gene>
<feature type="region of interest" description="Disordered" evidence="1">
    <location>
        <begin position="271"/>
        <end position="324"/>
    </location>
</feature>
<reference evidence="2" key="1">
    <citation type="journal article" date="2020" name="Stud. Mycol.">
        <title>101 Dothideomycetes genomes: a test case for predicting lifestyles and emergence of pathogens.</title>
        <authorList>
            <person name="Haridas S."/>
            <person name="Albert R."/>
            <person name="Binder M."/>
            <person name="Bloem J."/>
            <person name="Labutti K."/>
            <person name="Salamov A."/>
            <person name="Andreopoulos B."/>
            <person name="Baker S."/>
            <person name="Barry K."/>
            <person name="Bills G."/>
            <person name="Bluhm B."/>
            <person name="Cannon C."/>
            <person name="Castanera R."/>
            <person name="Culley D."/>
            <person name="Daum C."/>
            <person name="Ezra D."/>
            <person name="Gonzalez J."/>
            <person name="Henrissat B."/>
            <person name="Kuo A."/>
            <person name="Liang C."/>
            <person name="Lipzen A."/>
            <person name="Lutzoni F."/>
            <person name="Magnuson J."/>
            <person name="Mondo S."/>
            <person name="Nolan M."/>
            <person name="Ohm R."/>
            <person name="Pangilinan J."/>
            <person name="Park H.-J."/>
            <person name="Ramirez L."/>
            <person name="Alfaro M."/>
            <person name="Sun H."/>
            <person name="Tritt A."/>
            <person name="Yoshinaga Y."/>
            <person name="Zwiers L.-H."/>
            <person name="Turgeon B."/>
            <person name="Goodwin S."/>
            <person name="Spatafora J."/>
            <person name="Crous P."/>
            <person name="Grigoriev I."/>
        </authorList>
    </citation>
    <scope>NUCLEOTIDE SEQUENCE</scope>
    <source>
        <strain evidence="2">SCOH1-5</strain>
    </source>
</reference>
<feature type="region of interest" description="Disordered" evidence="1">
    <location>
        <begin position="163"/>
        <end position="230"/>
    </location>
</feature>
<evidence type="ECO:0000256" key="1">
    <source>
        <dbReference type="SAM" id="MobiDB-lite"/>
    </source>
</evidence>
<feature type="compositionally biased region" description="Polar residues" evidence="1">
    <location>
        <begin position="220"/>
        <end position="230"/>
    </location>
</feature>
<dbReference type="EMBL" id="ML992664">
    <property type="protein sequence ID" value="KAF2216190.1"/>
    <property type="molecule type" value="Genomic_DNA"/>
</dbReference>
<evidence type="ECO:0000313" key="3">
    <source>
        <dbReference type="Proteomes" id="UP000799539"/>
    </source>
</evidence>
<proteinExistence type="predicted"/>
<evidence type="ECO:0000313" key="2">
    <source>
        <dbReference type="EMBL" id="KAF2216190.1"/>
    </source>
</evidence>
<protein>
    <submittedName>
        <fullName evidence="2">Uncharacterized protein</fullName>
    </submittedName>
</protein>
<feature type="compositionally biased region" description="Low complexity" evidence="1">
    <location>
        <begin position="190"/>
        <end position="204"/>
    </location>
</feature>
<dbReference type="Proteomes" id="UP000799539">
    <property type="component" value="Unassembled WGS sequence"/>
</dbReference>
<name>A0A6A6FSA9_9PEZI</name>
<dbReference type="OrthoDB" id="5422351at2759"/>
<feature type="non-terminal residue" evidence="2">
    <location>
        <position position="324"/>
    </location>
</feature>
<keyword evidence="3" id="KW-1185">Reference proteome</keyword>